<evidence type="ECO:0000313" key="10">
    <source>
        <dbReference type="Proteomes" id="UP000067626"/>
    </source>
</evidence>
<evidence type="ECO:0000313" key="9">
    <source>
        <dbReference type="EMBL" id="CBD77752.1"/>
    </source>
</evidence>
<evidence type="ECO:0000256" key="6">
    <source>
        <dbReference type="ARBA" id="ARBA00023033"/>
    </source>
</evidence>
<dbReference type="InterPro" id="IPR002397">
    <property type="entry name" value="Cyt_P450_B"/>
</dbReference>
<dbReference type="Gene3D" id="1.10.630.10">
    <property type="entry name" value="Cytochrome P450"/>
    <property type="match status" value="1"/>
</dbReference>
<keyword evidence="5" id="KW-0408">Iron</keyword>
<dbReference type="PANTHER" id="PTHR46696">
    <property type="entry name" value="P450, PUTATIVE (EUROFUNG)-RELATED"/>
    <property type="match status" value="1"/>
</dbReference>
<keyword evidence="3" id="KW-0479">Metal-binding</keyword>
<dbReference type="GO" id="GO:0004497">
    <property type="term" value="F:monooxygenase activity"/>
    <property type="evidence" value="ECO:0007669"/>
    <property type="project" value="UniProtKB-KW"/>
</dbReference>
<evidence type="ECO:0000256" key="4">
    <source>
        <dbReference type="ARBA" id="ARBA00023002"/>
    </source>
</evidence>
<dbReference type="GO" id="GO:0020037">
    <property type="term" value="F:heme binding"/>
    <property type="evidence" value="ECO:0007669"/>
    <property type="project" value="InterPro"/>
</dbReference>
<name>G4RJC1_CHOCO</name>
<proteinExistence type="inferred from homology"/>
<dbReference type="GO" id="GO:0005506">
    <property type="term" value="F:iron ion binding"/>
    <property type="evidence" value="ECO:0007669"/>
    <property type="project" value="InterPro"/>
</dbReference>
<keyword evidence="2" id="KW-0349">Heme</keyword>
<dbReference type="PATRIC" id="fig|52.7.peg.3312"/>
<evidence type="ECO:0000313" key="7">
    <source>
        <dbReference type="EMBL" id="AIR74918.1"/>
    </source>
</evidence>
<evidence type="ECO:0000256" key="2">
    <source>
        <dbReference type="ARBA" id="ARBA00022617"/>
    </source>
</evidence>
<dbReference type="EMBL" id="CP012159">
    <property type="protein sequence ID" value="AKT38866.1"/>
    <property type="molecule type" value="Genomic_DNA"/>
</dbReference>
<sequence>MSQRLHFDPLSSEFLADPYSLYARMRAEDPVHCNAMGSWLLTRHDDVVAVLRDHRFGVHSMAANLRSKGRFLGPGQKLDALADTVGQWLMFDNPPEHTRLRRLVSRSFTTGSVELLRAQVEERVAACLDAARERGELDVIHDLAVPLAVGTISSILGVPAKDRARVLAWTEGLSHIVDPLRSLEEYLAMEQVAEEFMEYFRALFRERRRNPEDDLVSALVAKEKDKGVTEVELLSMCTNLFTAGYKTTVNFIGNGVLALLRNPAQCALLREAPEAVPRAMEELLRYDSPVQLITRLACEEVSLRGRTIPAGSMVFLALGGANRDPEQFANPDRLDLTRTEVRHVAFAPGMHHCLGAMLAQLEGQVAILGLVQRFEDLALRTEGVAMESDVIFRGPRSLPVSFDARTQALRRGRGG</sequence>
<dbReference type="GO" id="GO:0016705">
    <property type="term" value="F:oxidoreductase activity, acting on paired donors, with incorporation or reduction of molecular oxygen"/>
    <property type="evidence" value="ECO:0007669"/>
    <property type="project" value="InterPro"/>
</dbReference>
<comment type="similarity">
    <text evidence="1">Belongs to the cytochrome P450 family.</text>
</comment>
<dbReference type="EMBL" id="FN547928">
    <property type="protein sequence ID" value="CBD77752.1"/>
    <property type="molecule type" value="Genomic_DNA"/>
</dbReference>
<dbReference type="SUPFAM" id="SSF48264">
    <property type="entry name" value="Cytochrome P450"/>
    <property type="match status" value="1"/>
</dbReference>
<dbReference type="InterPro" id="IPR001128">
    <property type="entry name" value="Cyt_P450"/>
</dbReference>
<protein>
    <submittedName>
        <fullName evidence="9">Cytochrome P450</fullName>
    </submittedName>
</protein>
<gene>
    <name evidence="9" type="primary">CYP450</name>
    <name evidence="8" type="ORF">CMC5_030120</name>
</gene>
<keyword evidence="10" id="KW-1185">Reference proteome</keyword>
<dbReference type="Pfam" id="PF00067">
    <property type="entry name" value="p450"/>
    <property type="match status" value="1"/>
</dbReference>
<keyword evidence="6" id="KW-0503">Monooxygenase</keyword>
<reference evidence="8 10" key="3">
    <citation type="submission" date="2015-07" db="EMBL/GenBank/DDBJ databases">
        <title>Genome analysis of myxobacterium Chondromyces crocatus Cm c5 reveals a high potential for natural compound synthesis and the genetic basis for the loss of fruiting body formation.</title>
        <authorList>
            <person name="Zaburannyi N."/>
            <person name="Bunk B."/>
            <person name="Maier J."/>
            <person name="Overmann J."/>
            <person name="Mueller R."/>
        </authorList>
    </citation>
    <scope>NUCLEOTIDE SEQUENCE [LARGE SCALE GENOMIC DNA]</scope>
    <source>
        <strain evidence="8 10">Cm c5</strain>
    </source>
</reference>
<dbReference type="AlphaFoldDB" id="G4RJC1"/>
<dbReference type="EMBL" id="KJ868728">
    <property type="protein sequence ID" value="AIR74918.1"/>
    <property type="molecule type" value="Genomic_DNA"/>
</dbReference>
<accession>G4RJC1</accession>
<reference evidence="9" key="1">
    <citation type="submission" date="2009-09" db="EMBL/GenBank/DDBJ databases">
        <title>Isolation and Characterization of the Crocacin Biosynthetic Gene Cluster from Chondromyces crocatus Cmc5.</title>
        <authorList>
            <person name="Rachid S."/>
        </authorList>
    </citation>
    <scope>NUCLEOTIDE SEQUENCE</scope>
    <source>
        <strain evidence="9">Cmc5</strain>
    </source>
</reference>
<evidence type="ECO:0000313" key="8">
    <source>
        <dbReference type="EMBL" id="AKT38866.1"/>
    </source>
</evidence>
<reference evidence="7" key="2">
    <citation type="journal article" date="2014" name="Chem. Biol.">
        <title>Biosynthesis of crocacin involves an unusual hydrolytic release domain showing similarity to condensation domains.</title>
        <authorList>
            <person name="Muller S."/>
            <person name="Rachid S."/>
            <person name="Hoffmann T."/>
            <person name="Surup F."/>
            <person name="Volz C."/>
            <person name="Zaburannyi N."/>
            <person name="Muller R."/>
        </authorList>
    </citation>
    <scope>NUCLEOTIDE SEQUENCE</scope>
    <source>
        <strain evidence="7">Cm c5</strain>
    </source>
</reference>
<evidence type="ECO:0000256" key="3">
    <source>
        <dbReference type="ARBA" id="ARBA00022723"/>
    </source>
</evidence>
<dbReference type="STRING" id="52.CMC5_030120"/>
<dbReference type="PANTHER" id="PTHR46696:SF1">
    <property type="entry name" value="CYTOCHROME P450 YJIB-RELATED"/>
    <property type="match status" value="1"/>
</dbReference>
<dbReference type="CDD" id="cd20625">
    <property type="entry name" value="CYP164-like"/>
    <property type="match status" value="1"/>
</dbReference>
<evidence type="ECO:0000256" key="1">
    <source>
        <dbReference type="ARBA" id="ARBA00010617"/>
    </source>
</evidence>
<evidence type="ECO:0000256" key="5">
    <source>
        <dbReference type="ARBA" id="ARBA00023004"/>
    </source>
</evidence>
<dbReference type="KEGG" id="ccro:CMC5_030120"/>
<dbReference type="FunFam" id="1.10.630.10:FF:000018">
    <property type="entry name" value="Cytochrome P450 monooxygenase"/>
    <property type="match status" value="1"/>
</dbReference>
<keyword evidence="4" id="KW-0560">Oxidoreductase</keyword>
<dbReference type="OrthoDB" id="4511384at2"/>
<dbReference type="PRINTS" id="PR00359">
    <property type="entry name" value="BP450"/>
</dbReference>
<dbReference type="RefSeq" id="WP_063796280.1">
    <property type="nucleotide sequence ID" value="NZ_CP012159.1"/>
</dbReference>
<dbReference type="Proteomes" id="UP000067626">
    <property type="component" value="Chromosome"/>
</dbReference>
<dbReference type="InterPro" id="IPR036396">
    <property type="entry name" value="Cyt_P450_sf"/>
</dbReference>
<organism evidence="9">
    <name type="scientific">Chondromyces crocatus</name>
    <dbReference type="NCBI Taxonomy" id="52"/>
    <lineage>
        <taxon>Bacteria</taxon>
        <taxon>Pseudomonadati</taxon>
        <taxon>Myxococcota</taxon>
        <taxon>Polyangia</taxon>
        <taxon>Polyangiales</taxon>
        <taxon>Polyangiaceae</taxon>
        <taxon>Chondromyces</taxon>
    </lineage>
</organism>